<dbReference type="InterPro" id="IPR002738">
    <property type="entry name" value="RNase_P_p30"/>
</dbReference>
<feature type="compositionally biased region" description="Low complexity" evidence="4">
    <location>
        <begin position="378"/>
        <end position="407"/>
    </location>
</feature>
<feature type="compositionally biased region" description="Polar residues" evidence="4">
    <location>
        <begin position="408"/>
        <end position="425"/>
    </location>
</feature>
<proteinExistence type="inferred from homology"/>
<evidence type="ECO:0000256" key="2">
    <source>
        <dbReference type="ARBA" id="ARBA00007331"/>
    </source>
</evidence>
<dbReference type="InterPro" id="IPR016195">
    <property type="entry name" value="Pol/histidinol_Pase-like"/>
</dbReference>
<evidence type="ECO:0000313" key="5">
    <source>
        <dbReference type="EMBL" id="SCV73572.1"/>
    </source>
</evidence>
<organism evidence="5 6">
    <name type="scientific">Microbotryum intermedium</name>
    <dbReference type="NCBI Taxonomy" id="269621"/>
    <lineage>
        <taxon>Eukaryota</taxon>
        <taxon>Fungi</taxon>
        <taxon>Dikarya</taxon>
        <taxon>Basidiomycota</taxon>
        <taxon>Pucciniomycotina</taxon>
        <taxon>Microbotryomycetes</taxon>
        <taxon>Microbotryales</taxon>
        <taxon>Microbotryaceae</taxon>
        <taxon>Microbotryum</taxon>
    </lineage>
</organism>
<dbReference type="SUPFAM" id="SSF89550">
    <property type="entry name" value="PHP domain-like"/>
    <property type="match status" value="1"/>
</dbReference>
<dbReference type="AlphaFoldDB" id="A0A238FIF4"/>
<protein>
    <submittedName>
        <fullName evidence="5">BQ2448_7498 protein</fullName>
    </submittedName>
</protein>
<sequence>MHGFIDSVFVPLHLGSSGVIEPNHISTSTSTSTFNPSAKSKGKAKANHTPQGGTGGTFIPERTKYDVVGSWTSAEAQDMRNKVELAATLGYSTICLVISIPTTTDPSLLSFPTPLYPDLDPRTAKNSSSSMTPATVQGQILQLWRIHIRDYGDDQVKSVCHRGQFGLSQSTSSLFPASTTFISIQPTTLTSFSHVSLSLSASSPFAPSLITLDPSLQPRLPFPFKRGLVHTLQRSGLKIEIVYRGITCADECSGLSQATMRRRNWISGAREIVRVMGGEGVVLSSWARQVGEMRGVKDMINLCSLIGLDPASAKETISAHPQRVILKGLAMRQTYKGVFSNPSLITTTTTTPTATSTCPTKSTTTTATAKNEKKRSAPSETSESIPPTSPPSTTTTTTTTTTIGPTPVNSCSKPTLGRPSNNNDNGFEFVGVEVEVQEGKIPSGGAAKRSRIK</sequence>
<name>A0A238FIF4_9BASI</name>
<accession>A0A238FIF4</accession>
<dbReference type="PANTHER" id="PTHR13031">
    <property type="entry name" value="RIBONUCLEASE P SUBUNIT P30"/>
    <property type="match status" value="1"/>
</dbReference>
<reference evidence="6" key="1">
    <citation type="submission" date="2016-09" db="EMBL/GenBank/DDBJ databases">
        <authorList>
            <person name="Jeantristanb JTB J.-T."/>
            <person name="Ricardo R."/>
        </authorList>
    </citation>
    <scope>NUCLEOTIDE SEQUENCE [LARGE SCALE GENOMIC DNA]</scope>
</reference>
<keyword evidence="6" id="KW-1185">Reference proteome</keyword>
<dbReference type="Pfam" id="PF01876">
    <property type="entry name" value="RNase_P_p30"/>
    <property type="match status" value="1"/>
</dbReference>
<dbReference type="Gene3D" id="3.20.20.140">
    <property type="entry name" value="Metal-dependent hydrolases"/>
    <property type="match status" value="1"/>
</dbReference>
<dbReference type="OrthoDB" id="17948at2759"/>
<dbReference type="GO" id="GO:0003723">
    <property type="term" value="F:RNA binding"/>
    <property type="evidence" value="ECO:0007669"/>
    <property type="project" value="TreeGrafter"/>
</dbReference>
<feature type="compositionally biased region" description="Low complexity" evidence="4">
    <location>
        <begin position="346"/>
        <end position="369"/>
    </location>
</feature>
<feature type="region of interest" description="Disordered" evidence="4">
    <location>
        <begin position="26"/>
        <end position="59"/>
    </location>
</feature>
<dbReference type="PANTHER" id="PTHR13031:SF0">
    <property type="entry name" value="RIBONUCLEASE P PROTEIN SUBUNIT P30"/>
    <property type="match status" value="1"/>
</dbReference>
<evidence type="ECO:0000313" key="6">
    <source>
        <dbReference type="Proteomes" id="UP000198372"/>
    </source>
</evidence>
<dbReference type="GO" id="GO:0005655">
    <property type="term" value="C:nucleolar ribonuclease P complex"/>
    <property type="evidence" value="ECO:0007669"/>
    <property type="project" value="TreeGrafter"/>
</dbReference>
<dbReference type="EMBL" id="FMSP01000018">
    <property type="protein sequence ID" value="SCV73572.1"/>
    <property type="molecule type" value="Genomic_DNA"/>
</dbReference>
<keyword evidence="3" id="KW-0819">tRNA processing</keyword>
<comment type="similarity">
    <text evidence="2">Belongs to the eukaryotic/archaeal RNase P protein component 3 family.</text>
</comment>
<dbReference type="Proteomes" id="UP000198372">
    <property type="component" value="Unassembled WGS sequence"/>
</dbReference>
<evidence type="ECO:0000256" key="3">
    <source>
        <dbReference type="ARBA" id="ARBA00022694"/>
    </source>
</evidence>
<evidence type="ECO:0000256" key="1">
    <source>
        <dbReference type="ARBA" id="ARBA00004123"/>
    </source>
</evidence>
<gene>
    <name evidence="5" type="ORF">BQ2448_7498</name>
</gene>
<dbReference type="GO" id="GO:0008033">
    <property type="term" value="P:tRNA processing"/>
    <property type="evidence" value="ECO:0007669"/>
    <property type="project" value="UniProtKB-KW"/>
</dbReference>
<feature type="region of interest" description="Disordered" evidence="4">
    <location>
        <begin position="342"/>
        <end position="426"/>
    </location>
</feature>
<dbReference type="STRING" id="269621.A0A238FIF4"/>
<comment type="subcellular location">
    <subcellularLocation>
        <location evidence="1">Nucleus</location>
    </subcellularLocation>
</comment>
<evidence type="ECO:0000256" key="4">
    <source>
        <dbReference type="SAM" id="MobiDB-lite"/>
    </source>
</evidence>